<keyword evidence="1" id="KW-1133">Transmembrane helix</keyword>
<keyword evidence="1" id="KW-0812">Transmembrane</keyword>
<dbReference type="EMBL" id="MW000468">
    <property type="protein sequence ID" value="QOL00429.1"/>
    <property type="molecule type" value="Genomic_DNA"/>
</dbReference>
<accession>A0A7L9QBY8</accession>
<proteinExistence type="predicted"/>
<name>A0A7L9QBY8_9ZZZZ</name>
<organism evidence="2">
    <name type="scientific">uncultured organism</name>
    <dbReference type="NCBI Taxonomy" id="155900"/>
    <lineage>
        <taxon>unclassified sequences</taxon>
        <taxon>environmental samples</taxon>
    </lineage>
</organism>
<feature type="transmembrane region" description="Helical" evidence="1">
    <location>
        <begin position="6"/>
        <end position="27"/>
    </location>
</feature>
<keyword evidence="1" id="KW-0472">Membrane</keyword>
<dbReference type="AlphaFoldDB" id="A0A7L9QBY8"/>
<sequence length="91" mass="10114">MAIRKYFGTTTAMIAGAVPFVGLMVLAHIEQSRSAADLALADRCVDWAHEPKDRQAADGPDLAARCERYFRVRSADNADEDDRRWAARAPH</sequence>
<evidence type="ECO:0000256" key="1">
    <source>
        <dbReference type="SAM" id="Phobius"/>
    </source>
</evidence>
<protein>
    <submittedName>
        <fullName evidence="2">Uncharacterized protein</fullName>
    </submittedName>
</protein>
<reference evidence="2" key="1">
    <citation type="submission" date="2020-09" db="EMBL/GenBank/DDBJ databases">
        <title>A new high-throughput screening method to detect antimicrobial volatiles from metagenomic clone libraries.</title>
        <authorList>
            <person name="Stocker F."/>
            <person name="Obermeier M."/>
            <person name="Resch K."/>
            <person name="Berg G."/>
            <person name="Mueller Bogota C.A."/>
        </authorList>
    </citation>
    <scope>NUCLEOTIDE SEQUENCE</scope>
</reference>
<evidence type="ECO:0000313" key="2">
    <source>
        <dbReference type="EMBL" id="QOL00429.1"/>
    </source>
</evidence>